<feature type="compositionally biased region" description="Pro residues" evidence="1">
    <location>
        <begin position="242"/>
        <end position="251"/>
    </location>
</feature>
<gene>
    <name evidence="2" type="ORF">BCR43DRAFT_492778</name>
</gene>
<reference evidence="2 3" key="1">
    <citation type="submission" date="2016-07" db="EMBL/GenBank/DDBJ databases">
        <title>Pervasive Adenine N6-methylation of Active Genes in Fungi.</title>
        <authorList>
            <consortium name="DOE Joint Genome Institute"/>
            <person name="Mondo S.J."/>
            <person name="Dannebaum R.O."/>
            <person name="Kuo R.C."/>
            <person name="Labutti K."/>
            <person name="Haridas S."/>
            <person name="Kuo A."/>
            <person name="Salamov A."/>
            <person name="Ahrendt S.R."/>
            <person name="Lipzen A."/>
            <person name="Sullivan W."/>
            <person name="Andreopoulos W.B."/>
            <person name="Clum A."/>
            <person name="Lindquist E."/>
            <person name="Daum C."/>
            <person name="Ramamoorthy G.K."/>
            <person name="Gryganskyi A."/>
            <person name="Culley D."/>
            <person name="Magnuson J.K."/>
            <person name="James T.Y."/>
            <person name="O'Malley M.A."/>
            <person name="Stajich J.E."/>
            <person name="Spatafora J.W."/>
            <person name="Visel A."/>
            <person name="Grigoriev I.V."/>
        </authorList>
    </citation>
    <scope>NUCLEOTIDE SEQUENCE [LARGE SCALE GENOMIC DNA]</scope>
    <source>
        <strain evidence="2 3">NRRL 2496</strain>
    </source>
</reference>
<keyword evidence="3" id="KW-1185">Reference proteome</keyword>
<dbReference type="Proteomes" id="UP000242180">
    <property type="component" value="Unassembled WGS sequence"/>
</dbReference>
<feature type="region of interest" description="Disordered" evidence="1">
    <location>
        <begin position="288"/>
        <end position="372"/>
    </location>
</feature>
<dbReference type="OrthoDB" id="2135488at2759"/>
<evidence type="ECO:0000313" key="2">
    <source>
        <dbReference type="EMBL" id="ORY95312.1"/>
    </source>
</evidence>
<evidence type="ECO:0000313" key="3">
    <source>
        <dbReference type="Proteomes" id="UP000242180"/>
    </source>
</evidence>
<sequence length="372" mass="42599">MEYYNRFKDWASQEFGHQDLWCSRRTAQDLSANFGLRKVREDFHLLNRSEKLGVLLSLVHMRKDDIYADGIQEILNRASQDDDEWVKFIGVVLQQPLVDPTTLEASSAIWTELLNRVGTIIEEQGQSFRPEEFALLRKEVRDAQYTCPVATDTFKSDKLTLKHHFTLKSDQVDHDKQNDRQVRFDAILQRDRQQRNAGKPDMRPGLHRRTSSNPNIAGRAVPPTMQAPTRYPGQPMQARPTVRPPVRPPVRPASRSTPAASLFIKAPRQRAPSGQGPAAVATGLPSFLLPNRPAVQSPTTPTERRPGFQRESRTQMIDFNDASLILEDNNRSRTEAEQNWQAKKEQKKQEMLEARRQSRTALESTKKRKKSS</sequence>
<proteinExistence type="predicted"/>
<dbReference type="EMBL" id="MCGN01000006">
    <property type="protein sequence ID" value="ORY95312.1"/>
    <property type="molecule type" value="Genomic_DNA"/>
</dbReference>
<name>A0A1X2H9I6_SYNRA</name>
<dbReference type="STRING" id="13706.A0A1X2H9I6"/>
<feature type="region of interest" description="Disordered" evidence="1">
    <location>
        <begin position="188"/>
        <end position="259"/>
    </location>
</feature>
<feature type="compositionally biased region" description="Basic and acidic residues" evidence="1">
    <location>
        <begin position="328"/>
        <end position="356"/>
    </location>
</feature>
<organism evidence="2 3">
    <name type="scientific">Syncephalastrum racemosum</name>
    <name type="common">Filamentous fungus</name>
    <dbReference type="NCBI Taxonomy" id="13706"/>
    <lineage>
        <taxon>Eukaryota</taxon>
        <taxon>Fungi</taxon>
        <taxon>Fungi incertae sedis</taxon>
        <taxon>Mucoromycota</taxon>
        <taxon>Mucoromycotina</taxon>
        <taxon>Mucoromycetes</taxon>
        <taxon>Mucorales</taxon>
        <taxon>Syncephalastraceae</taxon>
        <taxon>Syncephalastrum</taxon>
    </lineage>
</organism>
<feature type="compositionally biased region" description="Basic and acidic residues" evidence="1">
    <location>
        <begin position="188"/>
        <end position="204"/>
    </location>
</feature>
<dbReference type="AlphaFoldDB" id="A0A1X2H9I6"/>
<dbReference type="OMA" id="PMPRSNT"/>
<comment type="caution">
    <text evidence="2">The sequence shown here is derived from an EMBL/GenBank/DDBJ whole genome shotgun (WGS) entry which is preliminary data.</text>
</comment>
<protein>
    <submittedName>
        <fullName evidence="2">Uncharacterized protein</fullName>
    </submittedName>
</protein>
<accession>A0A1X2H9I6</accession>
<dbReference type="InParanoid" id="A0A1X2H9I6"/>
<feature type="compositionally biased region" description="Basic and acidic residues" evidence="1">
    <location>
        <begin position="302"/>
        <end position="313"/>
    </location>
</feature>
<evidence type="ECO:0000256" key="1">
    <source>
        <dbReference type="SAM" id="MobiDB-lite"/>
    </source>
</evidence>